<feature type="domain" description="Heterokaryon incompatibility" evidence="1">
    <location>
        <begin position="267"/>
        <end position="330"/>
    </location>
</feature>
<accession>A0AAE0WQD7</accession>
<proteinExistence type="predicted"/>
<evidence type="ECO:0000313" key="2">
    <source>
        <dbReference type="EMBL" id="KAK3676058.1"/>
    </source>
</evidence>
<dbReference type="Proteomes" id="UP001274830">
    <property type="component" value="Unassembled WGS sequence"/>
</dbReference>
<dbReference type="EMBL" id="JAUTXT010000012">
    <property type="protein sequence ID" value="KAK3676058.1"/>
    <property type="molecule type" value="Genomic_DNA"/>
</dbReference>
<dbReference type="Pfam" id="PF06985">
    <property type="entry name" value="HET"/>
    <property type="match status" value="1"/>
</dbReference>
<dbReference type="AlphaFoldDB" id="A0AAE0WQD7"/>
<evidence type="ECO:0000313" key="3">
    <source>
        <dbReference type="Proteomes" id="UP001274830"/>
    </source>
</evidence>
<sequence length="331" mass="37812">MTRGHYGGATADQEYNTYHPDPSFKFDCTRCNGVGVHNPRLCEDCQDWNDVWHMFTCTRHDAIYDPFPSAKLSVLKNDRKECLICLTLVAAVEEKLRIRASGSRLEETVKEDPVVTNCGPWWLPPQRYVKSPRPPSGGVRLVHVMKQYRDQRDRDEDTWRIECLLCFSLVGWEEVKLTAFGHRDVDWPDGALVCRVELLYNSAGNQLEEVRCLESPPINLELVAHGLNECKSSHLKCEVHEYDLPADFLVIDCETMCICDLPAGEVFVALSYTWRSPSSDREAQLTCANEAALRRHRGLNSRQLPPVIADTIKLCVSLGRRHLWIDRLCIV</sequence>
<evidence type="ECO:0000259" key="1">
    <source>
        <dbReference type="Pfam" id="PF06985"/>
    </source>
</evidence>
<keyword evidence="3" id="KW-1185">Reference proteome</keyword>
<dbReference type="InterPro" id="IPR010730">
    <property type="entry name" value="HET"/>
</dbReference>
<protein>
    <recommendedName>
        <fullName evidence="1">Heterokaryon incompatibility domain-containing protein</fullName>
    </recommendedName>
</protein>
<dbReference type="PANTHER" id="PTHR33112:SF16">
    <property type="entry name" value="HETEROKARYON INCOMPATIBILITY DOMAIN-CONTAINING PROTEIN"/>
    <property type="match status" value="1"/>
</dbReference>
<organism evidence="2 3">
    <name type="scientific">Recurvomyces mirabilis</name>
    <dbReference type="NCBI Taxonomy" id="574656"/>
    <lineage>
        <taxon>Eukaryota</taxon>
        <taxon>Fungi</taxon>
        <taxon>Dikarya</taxon>
        <taxon>Ascomycota</taxon>
        <taxon>Pezizomycotina</taxon>
        <taxon>Dothideomycetes</taxon>
        <taxon>Dothideomycetidae</taxon>
        <taxon>Mycosphaerellales</taxon>
        <taxon>Teratosphaeriaceae</taxon>
        <taxon>Recurvomyces</taxon>
    </lineage>
</organism>
<name>A0AAE0WQD7_9PEZI</name>
<dbReference type="PANTHER" id="PTHR33112">
    <property type="entry name" value="DOMAIN PROTEIN, PUTATIVE-RELATED"/>
    <property type="match status" value="1"/>
</dbReference>
<gene>
    <name evidence="2" type="ORF">LTR78_004250</name>
</gene>
<comment type="caution">
    <text evidence="2">The sequence shown here is derived from an EMBL/GenBank/DDBJ whole genome shotgun (WGS) entry which is preliminary data.</text>
</comment>
<reference evidence="2" key="1">
    <citation type="submission" date="2023-07" db="EMBL/GenBank/DDBJ databases">
        <title>Black Yeasts Isolated from many extreme environments.</title>
        <authorList>
            <person name="Coleine C."/>
            <person name="Stajich J.E."/>
            <person name="Selbmann L."/>
        </authorList>
    </citation>
    <scope>NUCLEOTIDE SEQUENCE</scope>
    <source>
        <strain evidence="2">CCFEE 5485</strain>
    </source>
</reference>